<sequence>MLTYWEIRRLIVEDEQQGQPHAEYGKKVFKNRSISLTKEFGKGFDNSNLRYSNYLIHDLFFITRFLIKK</sequence>
<name>A0A1N6MSV4_9GAMM</name>
<proteinExistence type="predicted"/>
<evidence type="ECO:0000259" key="1">
    <source>
        <dbReference type="Pfam" id="PF17761"/>
    </source>
</evidence>
<dbReference type="Proteomes" id="UP000196435">
    <property type="component" value="Unassembled WGS sequence"/>
</dbReference>
<reference evidence="3" key="1">
    <citation type="submission" date="2016-12" db="EMBL/GenBank/DDBJ databases">
        <authorList>
            <person name="Gaudriault S."/>
        </authorList>
    </citation>
    <scope>NUCLEOTIDE SEQUENCE [LARGE SCALE GENOMIC DNA]</scope>
    <source>
        <strain evidence="3">HGB1681 (deposited as PTA-6826 in the American Type Culture Collection)</strain>
    </source>
</reference>
<dbReference type="RefSeq" id="WP_086952938.1">
    <property type="nucleotide sequence ID" value="NZ_CAWNQC010000254.1"/>
</dbReference>
<dbReference type="Pfam" id="PF17761">
    <property type="entry name" value="DUF1016_N"/>
    <property type="match status" value="1"/>
</dbReference>
<dbReference type="AlphaFoldDB" id="A0A1N6MSV4"/>
<organism evidence="2 3">
    <name type="scientific">Xenorhabdus innexi</name>
    <dbReference type="NCBI Taxonomy" id="290109"/>
    <lineage>
        <taxon>Bacteria</taxon>
        <taxon>Pseudomonadati</taxon>
        <taxon>Pseudomonadota</taxon>
        <taxon>Gammaproteobacteria</taxon>
        <taxon>Enterobacterales</taxon>
        <taxon>Morganellaceae</taxon>
        <taxon>Xenorhabdus</taxon>
    </lineage>
</organism>
<dbReference type="OrthoDB" id="9801263at2"/>
<dbReference type="InterPro" id="IPR041527">
    <property type="entry name" value="YhcG_N"/>
</dbReference>
<accession>A0A1N6MSV4</accession>
<feature type="domain" description="YhcG N-terminal" evidence="1">
    <location>
        <begin position="2"/>
        <end position="52"/>
    </location>
</feature>
<evidence type="ECO:0000313" key="3">
    <source>
        <dbReference type="Proteomes" id="UP000196435"/>
    </source>
</evidence>
<gene>
    <name evidence="2" type="ORF">XIS1_130005</name>
</gene>
<protein>
    <recommendedName>
        <fullName evidence="1">YhcG N-terminal domain-containing protein</fullName>
    </recommendedName>
</protein>
<evidence type="ECO:0000313" key="2">
    <source>
        <dbReference type="EMBL" id="SIP71927.1"/>
    </source>
</evidence>
<dbReference type="EMBL" id="FTLG01000035">
    <property type="protein sequence ID" value="SIP71927.1"/>
    <property type="molecule type" value="Genomic_DNA"/>
</dbReference>